<organism evidence="1 2">
    <name type="scientific">Plakobranchus ocellatus</name>
    <dbReference type="NCBI Taxonomy" id="259542"/>
    <lineage>
        <taxon>Eukaryota</taxon>
        <taxon>Metazoa</taxon>
        <taxon>Spiralia</taxon>
        <taxon>Lophotrochozoa</taxon>
        <taxon>Mollusca</taxon>
        <taxon>Gastropoda</taxon>
        <taxon>Heterobranchia</taxon>
        <taxon>Euthyneura</taxon>
        <taxon>Panpulmonata</taxon>
        <taxon>Sacoglossa</taxon>
        <taxon>Placobranchoidea</taxon>
        <taxon>Plakobranchidae</taxon>
        <taxon>Plakobranchus</taxon>
    </lineage>
</organism>
<proteinExistence type="predicted"/>
<sequence>MDDASKRPEGSAKMGFRYTMQRNLQLGFCLQSSMASFVGTECYNCVSVGSVAGSLPRMVSPFRGVPVRGALTRGIDFFVCSLLLNQARHREHPVQAVL</sequence>
<evidence type="ECO:0000313" key="2">
    <source>
        <dbReference type="Proteomes" id="UP000735302"/>
    </source>
</evidence>
<dbReference type="Proteomes" id="UP000735302">
    <property type="component" value="Unassembled WGS sequence"/>
</dbReference>
<evidence type="ECO:0000313" key="1">
    <source>
        <dbReference type="EMBL" id="GFO46314.1"/>
    </source>
</evidence>
<accession>A0AAV4DQ20</accession>
<reference evidence="1 2" key="1">
    <citation type="journal article" date="2021" name="Elife">
        <title>Chloroplast acquisition without the gene transfer in kleptoplastic sea slugs, Plakobranchus ocellatus.</title>
        <authorList>
            <person name="Maeda T."/>
            <person name="Takahashi S."/>
            <person name="Yoshida T."/>
            <person name="Shimamura S."/>
            <person name="Takaki Y."/>
            <person name="Nagai Y."/>
            <person name="Toyoda A."/>
            <person name="Suzuki Y."/>
            <person name="Arimoto A."/>
            <person name="Ishii H."/>
            <person name="Satoh N."/>
            <person name="Nishiyama T."/>
            <person name="Hasebe M."/>
            <person name="Maruyama T."/>
            <person name="Minagawa J."/>
            <person name="Obokata J."/>
            <person name="Shigenobu S."/>
        </authorList>
    </citation>
    <scope>NUCLEOTIDE SEQUENCE [LARGE SCALE GENOMIC DNA]</scope>
</reference>
<name>A0AAV4DQ20_9GAST</name>
<protein>
    <submittedName>
        <fullName evidence="1">Uncharacterized protein</fullName>
    </submittedName>
</protein>
<dbReference type="EMBL" id="BLXT01008183">
    <property type="protein sequence ID" value="GFO46314.1"/>
    <property type="molecule type" value="Genomic_DNA"/>
</dbReference>
<gene>
    <name evidence="1" type="ORF">PoB_007281900</name>
</gene>
<keyword evidence="2" id="KW-1185">Reference proteome</keyword>
<comment type="caution">
    <text evidence="1">The sequence shown here is derived from an EMBL/GenBank/DDBJ whole genome shotgun (WGS) entry which is preliminary data.</text>
</comment>
<dbReference type="AlphaFoldDB" id="A0AAV4DQ20"/>